<evidence type="ECO:0000313" key="8">
    <source>
        <dbReference type="Proteomes" id="UP001499884"/>
    </source>
</evidence>
<gene>
    <name evidence="7" type="ORF">GCM10023082_15280</name>
</gene>
<dbReference type="Pfam" id="PF17754">
    <property type="entry name" value="TetR_C_14"/>
    <property type="match status" value="1"/>
</dbReference>
<dbReference type="Gene3D" id="1.10.357.10">
    <property type="entry name" value="Tetracycline Repressor, domain 2"/>
    <property type="match status" value="1"/>
</dbReference>
<dbReference type="PROSITE" id="PS01081">
    <property type="entry name" value="HTH_TETR_1"/>
    <property type="match status" value="1"/>
</dbReference>
<dbReference type="Gene3D" id="1.10.10.60">
    <property type="entry name" value="Homeodomain-like"/>
    <property type="match status" value="1"/>
</dbReference>
<name>A0ABP7EG72_9ACTN</name>
<comment type="caution">
    <text evidence="7">The sequence shown here is derived from an EMBL/GenBank/DDBJ whole genome shotgun (WGS) entry which is preliminary data.</text>
</comment>
<dbReference type="Pfam" id="PF00440">
    <property type="entry name" value="TetR_N"/>
    <property type="match status" value="1"/>
</dbReference>
<proteinExistence type="predicted"/>
<dbReference type="InterPro" id="IPR001647">
    <property type="entry name" value="HTH_TetR"/>
</dbReference>
<protein>
    <submittedName>
        <fullName evidence="7">TetR family transcriptional regulator</fullName>
    </submittedName>
</protein>
<dbReference type="PROSITE" id="PS50977">
    <property type="entry name" value="HTH_TETR_2"/>
    <property type="match status" value="1"/>
</dbReference>
<dbReference type="InterPro" id="IPR023772">
    <property type="entry name" value="DNA-bd_HTH_TetR-type_CS"/>
</dbReference>
<evidence type="ECO:0000256" key="3">
    <source>
        <dbReference type="ARBA" id="ARBA00023163"/>
    </source>
</evidence>
<evidence type="ECO:0000256" key="4">
    <source>
        <dbReference type="PROSITE-ProRule" id="PRU00335"/>
    </source>
</evidence>
<organism evidence="7 8">
    <name type="scientific">Streptomyces tremellae</name>
    <dbReference type="NCBI Taxonomy" id="1124239"/>
    <lineage>
        <taxon>Bacteria</taxon>
        <taxon>Bacillati</taxon>
        <taxon>Actinomycetota</taxon>
        <taxon>Actinomycetes</taxon>
        <taxon>Kitasatosporales</taxon>
        <taxon>Streptomycetaceae</taxon>
        <taxon>Streptomyces</taxon>
    </lineage>
</organism>
<dbReference type="PANTHER" id="PTHR30055:SF238">
    <property type="entry name" value="MYCOFACTOCIN BIOSYNTHESIS TRANSCRIPTIONAL REGULATOR MFTR-RELATED"/>
    <property type="match status" value="1"/>
</dbReference>
<feature type="domain" description="HTH tetR-type" evidence="6">
    <location>
        <begin position="21"/>
        <end position="81"/>
    </location>
</feature>
<evidence type="ECO:0000313" key="7">
    <source>
        <dbReference type="EMBL" id="GAA3718705.1"/>
    </source>
</evidence>
<feature type="region of interest" description="Disordered" evidence="5">
    <location>
        <begin position="1"/>
        <end position="22"/>
    </location>
</feature>
<dbReference type="InterPro" id="IPR009057">
    <property type="entry name" value="Homeodomain-like_sf"/>
</dbReference>
<dbReference type="EMBL" id="BAABEP010000006">
    <property type="protein sequence ID" value="GAA3718705.1"/>
    <property type="molecule type" value="Genomic_DNA"/>
</dbReference>
<keyword evidence="1" id="KW-0805">Transcription regulation</keyword>
<dbReference type="RefSeq" id="WP_345642952.1">
    <property type="nucleotide sequence ID" value="NZ_BAABEP010000006.1"/>
</dbReference>
<keyword evidence="3" id="KW-0804">Transcription</keyword>
<evidence type="ECO:0000256" key="1">
    <source>
        <dbReference type="ARBA" id="ARBA00023015"/>
    </source>
</evidence>
<dbReference type="SUPFAM" id="SSF46689">
    <property type="entry name" value="Homeodomain-like"/>
    <property type="match status" value="1"/>
</dbReference>
<evidence type="ECO:0000256" key="2">
    <source>
        <dbReference type="ARBA" id="ARBA00023125"/>
    </source>
</evidence>
<keyword evidence="2 4" id="KW-0238">DNA-binding</keyword>
<dbReference type="Proteomes" id="UP001499884">
    <property type="component" value="Unassembled WGS sequence"/>
</dbReference>
<feature type="DNA-binding region" description="H-T-H motif" evidence="4">
    <location>
        <begin position="44"/>
        <end position="63"/>
    </location>
</feature>
<reference evidence="8" key="1">
    <citation type="journal article" date="2019" name="Int. J. Syst. Evol. Microbiol.">
        <title>The Global Catalogue of Microorganisms (GCM) 10K type strain sequencing project: providing services to taxonomists for standard genome sequencing and annotation.</title>
        <authorList>
            <consortium name="The Broad Institute Genomics Platform"/>
            <consortium name="The Broad Institute Genome Sequencing Center for Infectious Disease"/>
            <person name="Wu L."/>
            <person name="Ma J."/>
        </authorList>
    </citation>
    <scope>NUCLEOTIDE SEQUENCE [LARGE SCALE GENOMIC DNA]</scope>
    <source>
        <strain evidence="8">JCM 30846</strain>
    </source>
</reference>
<dbReference type="InterPro" id="IPR050109">
    <property type="entry name" value="HTH-type_TetR-like_transc_reg"/>
</dbReference>
<accession>A0ABP7EG72</accession>
<keyword evidence="8" id="KW-1185">Reference proteome</keyword>
<dbReference type="PRINTS" id="PR00455">
    <property type="entry name" value="HTHTETR"/>
</dbReference>
<dbReference type="InterPro" id="IPR041347">
    <property type="entry name" value="MftR_C"/>
</dbReference>
<dbReference type="PANTHER" id="PTHR30055">
    <property type="entry name" value="HTH-TYPE TRANSCRIPTIONAL REGULATOR RUTR"/>
    <property type="match status" value="1"/>
</dbReference>
<evidence type="ECO:0000256" key="5">
    <source>
        <dbReference type="SAM" id="MobiDB-lite"/>
    </source>
</evidence>
<sequence length="246" mass="26773">MSVGQGTAAERPTGLRARKKQRTRDDLMRVALQLFTTQGYEATTVDEIVEAVEVSQRTFFRYFASKEDVALAIVSLVEGQFVEQLRTRPPEEGPLCALRAAITEGWARIGETIEDIAPVELVMKAYQMIESTPALLSAHMRRGSETEEEIARIVAEREGLDIERDARPRAAVAAVCGVLRMAGRVWGGPGHETSVEALTALTETYLDALHPSLAGDWRTADGAAEAATCVPDTRPSASLAQDVTFT</sequence>
<evidence type="ECO:0000259" key="6">
    <source>
        <dbReference type="PROSITE" id="PS50977"/>
    </source>
</evidence>